<proteinExistence type="predicted"/>
<evidence type="ECO:0000313" key="1">
    <source>
        <dbReference type="EMBL" id="RAH39705.1"/>
    </source>
</evidence>
<organism evidence="1 2">
    <name type="scientific">Aspergillus brunneoviolaceus CBS 621.78</name>
    <dbReference type="NCBI Taxonomy" id="1450534"/>
    <lineage>
        <taxon>Eukaryota</taxon>
        <taxon>Fungi</taxon>
        <taxon>Dikarya</taxon>
        <taxon>Ascomycota</taxon>
        <taxon>Pezizomycotina</taxon>
        <taxon>Eurotiomycetes</taxon>
        <taxon>Eurotiomycetidae</taxon>
        <taxon>Eurotiales</taxon>
        <taxon>Aspergillaceae</taxon>
        <taxon>Aspergillus</taxon>
        <taxon>Aspergillus subgen. Circumdati</taxon>
    </lineage>
</organism>
<sequence length="62" mass="7220">MAVASLDYRQFTMGSKAEREAFARTLHTSFERTGFAKLHSHTFSEEEVEKLFMWSQGTTKWS</sequence>
<protein>
    <submittedName>
        <fullName evidence="1">Uncharacterized protein</fullName>
    </submittedName>
</protein>
<name>A0ACD1FRY5_9EURO</name>
<evidence type="ECO:0000313" key="2">
    <source>
        <dbReference type="Proteomes" id="UP000249057"/>
    </source>
</evidence>
<accession>A0ACD1FRY5</accession>
<keyword evidence="2" id="KW-1185">Reference proteome</keyword>
<dbReference type="Proteomes" id="UP000249057">
    <property type="component" value="Unassembled WGS sequence"/>
</dbReference>
<gene>
    <name evidence="1" type="ORF">BO95DRAFT_469475</name>
</gene>
<reference evidence="1" key="1">
    <citation type="submission" date="2018-02" db="EMBL/GenBank/DDBJ databases">
        <title>The genomes of Aspergillus section Nigri reveals drivers in fungal speciation.</title>
        <authorList>
            <consortium name="DOE Joint Genome Institute"/>
            <person name="Vesth T.C."/>
            <person name="Nybo J."/>
            <person name="Theobald S."/>
            <person name="Brandl J."/>
            <person name="Frisvad J.C."/>
            <person name="Nielsen K.F."/>
            <person name="Lyhne E.K."/>
            <person name="Kogle M.E."/>
            <person name="Kuo A."/>
            <person name="Riley R."/>
            <person name="Clum A."/>
            <person name="Nolan M."/>
            <person name="Lipzen A."/>
            <person name="Salamov A."/>
            <person name="Henrissat B."/>
            <person name="Wiebenga A."/>
            <person name="De vries R.P."/>
            <person name="Grigoriev I.V."/>
            <person name="Mortensen U.H."/>
            <person name="Andersen M.R."/>
            <person name="Baker S.E."/>
        </authorList>
    </citation>
    <scope>NUCLEOTIDE SEQUENCE</scope>
    <source>
        <strain evidence="1">CBS 621.78</strain>
    </source>
</reference>
<dbReference type="EMBL" id="KZ825438">
    <property type="protein sequence ID" value="RAH39705.1"/>
    <property type="molecule type" value="Genomic_DNA"/>
</dbReference>